<evidence type="ECO:0000313" key="1">
    <source>
        <dbReference type="EMBL" id="OJA09738.1"/>
    </source>
</evidence>
<reference evidence="1 2" key="1">
    <citation type="submission" date="2016-03" db="EMBL/GenBank/DDBJ databases">
        <title>Comparative genomics of the ectomycorrhizal sister species Rhizopogon vinicolor and Rhizopogon vesiculosus (Basidiomycota: Boletales) reveals a divergence of the mating type B locus.</title>
        <authorList>
            <person name="Mujic A.B."/>
            <person name="Kuo A."/>
            <person name="Tritt A."/>
            <person name="Lipzen A."/>
            <person name="Chen C."/>
            <person name="Johnson J."/>
            <person name="Sharma A."/>
            <person name="Barry K."/>
            <person name="Grigoriev I.V."/>
            <person name="Spatafora J.W."/>
        </authorList>
    </citation>
    <scope>NUCLEOTIDE SEQUENCE [LARGE SCALE GENOMIC DNA]</scope>
    <source>
        <strain evidence="1 2">AM-OR11-056</strain>
    </source>
</reference>
<name>A0A1J8QJX8_9AGAM</name>
<organism evidence="1 2">
    <name type="scientific">Rhizopogon vesiculosus</name>
    <dbReference type="NCBI Taxonomy" id="180088"/>
    <lineage>
        <taxon>Eukaryota</taxon>
        <taxon>Fungi</taxon>
        <taxon>Dikarya</taxon>
        <taxon>Basidiomycota</taxon>
        <taxon>Agaricomycotina</taxon>
        <taxon>Agaricomycetes</taxon>
        <taxon>Agaricomycetidae</taxon>
        <taxon>Boletales</taxon>
        <taxon>Suillineae</taxon>
        <taxon>Rhizopogonaceae</taxon>
        <taxon>Rhizopogon</taxon>
    </lineage>
</organism>
<dbReference type="Proteomes" id="UP000183567">
    <property type="component" value="Unassembled WGS sequence"/>
</dbReference>
<proteinExistence type="predicted"/>
<keyword evidence="2" id="KW-1185">Reference proteome</keyword>
<protein>
    <submittedName>
        <fullName evidence="1">Uncharacterized protein</fullName>
    </submittedName>
</protein>
<dbReference type="EMBL" id="LVVM01005805">
    <property type="protein sequence ID" value="OJA09738.1"/>
    <property type="molecule type" value="Genomic_DNA"/>
</dbReference>
<dbReference type="OrthoDB" id="2686693at2759"/>
<accession>A0A1J8QJX8</accession>
<comment type="caution">
    <text evidence="1">The sequence shown here is derived from an EMBL/GenBank/DDBJ whole genome shotgun (WGS) entry which is preliminary data.</text>
</comment>
<gene>
    <name evidence="1" type="ORF">AZE42_09940</name>
</gene>
<sequence>MASITIADLLETSELDLLDDDSLTGESFPHITLAAAEPKPTLQQALNSPDAIEWQEAINYKISQLKKLGAWEITYSSTATSRIL</sequence>
<dbReference type="AlphaFoldDB" id="A0A1J8QJX8"/>
<evidence type="ECO:0000313" key="2">
    <source>
        <dbReference type="Proteomes" id="UP000183567"/>
    </source>
</evidence>